<reference evidence="4" key="1">
    <citation type="submission" date="2022-11" db="EMBL/GenBank/DDBJ databases">
        <authorList>
            <person name="Morgan W.R."/>
            <person name="Tartar A."/>
        </authorList>
    </citation>
    <scope>NUCLEOTIDE SEQUENCE</scope>
    <source>
        <strain evidence="4">ARSEF 373</strain>
    </source>
</reference>
<dbReference type="PANTHER" id="PTHR12406:SF42">
    <property type="entry name" value="PNPLA DOMAIN-CONTAINING PROTEIN"/>
    <property type="match status" value="1"/>
</dbReference>
<dbReference type="GO" id="GO:0005737">
    <property type="term" value="C:cytoplasm"/>
    <property type="evidence" value="ECO:0007669"/>
    <property type="project" value="TreeGrafter"/>
</dbReference>
<dbReference type="EMBL" id="DAKRPA010000090">
    <property type="protein sequence ID" value="DAZ99082.1"/>
    <property type="molecule type" value="Genomic_DNA"/>
</dbReference>
<evidence type="ECO:0000313" key="4">
    <source>
        <dbReference type="EMBL" id="DAZ99082.1"/>
    </source>
</evidence>
<feature type="domain" description="PNPLA" evidence="3">
    <location>
        <begin position="2"/>
        <end position="128"/>
    </location>
</feature>
<dbReference type="InterPro" id="IPR016035">
    <property type="entry name" value="Acyl_Trfase/lysoPLipase"/>
</dbReference>
<evidence type="ECO:0000256" key="2">
    <source>
        <dbReference type="SAM" id="Phobius"/>
    </source>
</evidence>
<keyword evidence="2" id="KW-1133">Transmembrane helix</keyword>
<keyword evidence="5" id="KW-1185">Reference proteome</keyword>
<dbReference type="AlphaFoldDB" id="A0AAV2YVJ0"/>
<sequence length="296" mass="33926">MYMFGVAKALRQHGLDQNARFIGTSGGALVSIALTMGSDFDAIRDTIIARYLPQAHAGFLGLFKMRDYLSDCLDRHAKLHQYQQLNENEGKFTAVYSSISAWRPRRVTRFQSADHLKSTLIASCCATPFPLFDDTEDTITISPNVHSCADIRPSRHVPVWWSMLPPSKNDMEWLYQLGYEDGLNWIARNGLGQSLSDAEIPTAATASDRKWETKIGECLGYRTVDKWWLRLRRWIPRAAVVFLLCIMMHYRVMKNGRRHLADKAMLMLYAHWRLFAWTKTKGWLPSMTKSKAFVSA</sequence>
<gene>
    <name evidence="4" type="ORF">N0F65_008387</name>
</gene>
<protein>
    <recommendedName>
        <fullName evidence="3">PNPLA domain-containing protein</fullName>
    </recommendedName>
</protein>
<dbReference type="Pfam" id="PF01734">
    <property type="entry name" value="Patatin"/>
    <property type="match status" value="1"/>
</dbReference>
<evidence type="ECO:0000256" key="1">
    <source>
        <dbReference type="ARBA" id="ARBA00023098"/>
    </source>
</evidence>
<evidence type="ECO:0000313" key="5">
    <source>
        <dbReference type="Proteomes" id="UP001146120"/>
    </source>
</evidence>
<dbReference type="PANTHER" id="PTHR12406">
    <property type="entry name" value="CALCIUM-INDEPENDENT PHOSPHOLIPASE A2 IPLA2 -RELATED"/>
    <property type="match status" value="1"/>
</dbReference>
<evidence type="ECO:0000259" key="3">
    <source>
        <dbReference type="Pfam" id="PF01734"/>
    </source>
</evidence>
<comment type="caution">
    <text evidence="4">The sequence shown here is derived from an EMBL/GenBank/DDBJ whole genome shotgun (WGS) entry which is preliminary data.</text>
</comment>
<dbReference type="GO" id="GO:0055088">
    <property type="term" value="P:lipid homeostasis"/>
    <property type="evidence" value="ECO:0007669"/>
    <property type="project" value="TreeGrafter"/>
</dbReference>
<dbReference type="GO" id="GO:0019433">
    <property type="term" value="P:triglyceride catabolic process"/>
    <property type="evidence" value="ECO:0007669"/>
    <property type="project" value="TreeGrafter"/>
</dbReference>
<accession>A0AAV2YVJ0</accession>
<dbReference type="InterPro" id="IPR033562">
    <property type="entry name" value="PLPL"/>
</dbReference>
<dbReference type="SUPFAM" id="SSF52151">
    <property type="entry name" value="FabD/lysophospholipase-like"/>
    <property type="match status" value="1"/>
</dbReference>
<dbReference type="GO" id="GO:0005811">
    <property type="term" value="C:lipid droplet"/>
    <property type="evidence" value="ECO:0007669"/>
    <property type="project" value="TreeGrafter"/>
</dbReference>
<keyword evidence="1" id="KW-0443">Lipid metabolism</keyword>
<proteinExistence type="predicted"/>
<keyword evidence="2" id="KW-0812">Transmembrane</keyword>
<organism evidence="4 5">
    <name type="scientific">Lagenidium giganteum</name>
    <dbReference type="NCBI Taxonomy" id="4803"/>
    <lineage>
        <taxon>Eukaryota</taxon>
        <taxon>Sar</taxon>
        <taxon>Stramenopiles</taxon>
        <taxon>Oomycota</taxon>
        <taxon>Peronosporomycetes</taxon>
        <taxon>Pythiales</taxon>
        <taxon>Pythiaceae</taxon>
    </lineage>
</organism>
<dbReference type="GO" id="GO:0004806">
    <property type="term" value="F:triacylglycerol lipase activity"/>
    <property type="evidence" value="ECO:0007669"/>
    <property type="project" value="TreeGrafter"/>
</dbReference>
<dbReference type="Proteomes" id="UP001146120">
    <property type="component" value="Unassembled WGS sequence"/>
</dbReference>
<keyword evidence="2" id="KW-0472">Membrane</keyword>
<dbReference type="InterPro" id="IPR002641">
    <property type="entry name" value="PNPLA_dom"/>
</dbReference>
<name>A0AAV2YVJ0_9STRA</name>
<dbReference type="GO" id="GO:0016020">
    <property type="term" value="C:membrane"/>
    <property type="evidence" value="ECO:0007669"/>
    <property type="project" value="TreeGrafter"/>
</dbReference>
<reference evidence="4" key="2">
    <citation type="journal article" date="2023" name="Microbiol Resour">
        <title>Decontamination and Annotation of the Draft Genome Sequence of the Oomycete Lagenidium giganteum ARSEF 373.</title>
        <authorList>
            <person name="Morgan W.R."/>
            <person name="Tartar A."/>
        </authorList>
    </citation>
    <scope>NUCLEOTIDE SEQUENCE</scope>
    <source>
        <strain evidence="4">ARSEF 373</strain>
    </source>
</reference>
<feature type="transmembrane region" description="Helical" evidence="2">
    <location>
        <begin position="234"/>
        <end position="253"/>
    </location>
</feature>